<keyword evidence="1" id="KW-0812">Transmembrane</keyword>
<evidence type="ECO:0000313" key="3">
    <source>
        <dbReference type="Proteomes" id="UP001230496"/>
    </source>
</evidence>
<feature type="transmembrane region" description="Helical" evidence="1">
    <location>
        <begin position="46"/>
        <end position="65"/>
    </location>
</feature>
<dbReference type="KEGG" id="msaa:QYS49_00330"/>
<dbReference type="RefSeq" id="WP_308350867.1">
    <property type="nucleotide sequence ID" value="NZ_CP129971.1"/>
</dbReference>
<accession>A0AA49J9D5</accession>
<dbReference type="Proteomes" id="UP001230496">
    <property type="component" value="Chromosome"/>
</dbReference>
<dbReference type="AlphaFoldDB" id="A0AA49J9D5"/>
<keyword evidence="1" id="KW-0472">Membrane</keyword>
<keyword evidence="1" id="KW-1133">Transmembrane helix</keyword>
<reference evidence="2 3" key="1">
    <citation type="submission" date="2023-08" db="EMBL/GenBank/DDBJ databases">
        <title>Comparative genomics and taxonomic characterization of three novel marine species of genus Marivirga.</title>
        <authorList>
            <person name="Muhammad N."/>
            <person name="Kim S.-G."/>
        </authorList>
    </citation>
    <scope>NUCLEOTIDE SEQUENCE [LARGE SCALE GENOMIC DNA]</scope>
    <source>
        <strain evidence="2 3">BDSF4-3</strain>
    </source>
</reference>
<sequence length="159" mass="18718">MEKQYNIEANQKNYLKQKDLFQMILITFFIYLALMIVFILDSGFSTSILWFSLTYFFAVGIGLIGRYNYNSPLDNTIIYLQKNQITRKGKELRTVIMNFDEVTNVEYVKHGMVLYDTNASKFYIMFAQNAYATEAGILFIPNTIEDFEEIKNYVLNKIR</sequence>
<evidence type="ECO:0000256" key="1">
    <source>
        <dbReference type="SAM" id="Phobius"/>
    </source>
</evidence>
<gene>
    <name evidence="2" type="ORF">QYS49_00330</name>
</gene>
<name>A0AA49J9D5_9BACT</name>
<dbReference type="EMBL" id="CP129971">
    <property type="protein sequence ID" value="WKK75946.1"/>
    <property type="molecule type" value="Genomic_DNA"/>
</dbReference>
<feature type="transmembrane region" description="Helical" evidence="1">
    <location>
        <begin position="20"/>
        <end position="40"/>
    </location>
</feature>
<proteinExistence type="predicted"/>
<keyword evidence="3" id="KW-1185">Reference proteome</keyword>
<protein>
    <submittedName>
        <fullName evidence="2">Uncharacterized protein</fullName>
    </submittedName>
</protein>
<organism evidence="2 3">
    <name type="scientific">Marivirga salinarum</name>
    <dbReference type="NCBI Taxonomy" id="3059078"/>
    <lineage>
        <taxon>Bacteria</taxon>
        <taxon>Pseudomonadati</taxon>
        <taxon>Bacteroidota</taxon>
        <taxon>Cytophagia</taxon>
        <taxon>Cytophagales</taxon>
        <taxon>Marivirgaceae</taxon>
        <taxon>Marivirga</taxon>
    </lineage>
</organism>
<evidence type="ECO:0000313" key="2">
    <source>
        <dbReference type="EMBL" id="WKK75946.1"/>
    </source>
</evidence>